<dbReference type="AlphaFoldDB" id="A0A373FRW3"/>
<keyword evidence="7 9" id="KW-0564">Palmitate</keyword>
<keyword evidence="8 9" id="KW-0449">Lipoprotein</keyword>
<dbReference type="InterPro" id="IPR010131">
    <property type="entry name" value="MdtP/NodT-like"/>
</dbReference>
<dbReference type="Gene3D" id="2.20.200.10">
    <property type="entry name" value="Outer membrane efflux proteins (OEP)"/>
    <property type="match status" value="1"/>
</dbReference>
<evidence type="ECO:0000313" key="10">
    <source>
        <dbReference type="EMBL" id="RGE46911.1"/>
    </source>
</evidence>
<evidence type="ECO:0000256" key="4">
    <source>
        <dbReference type="ARBA" id="ARBA00022692"/>
    </source>
</evidence>
<evidence type="ECO:0000256" key="2">
    <source>
        <dbReference type="ARBA" id="ARBA00007613"/>
    </source>
</evidence>
<dbReference type="Proteomes" id="UP000261948">
    <property type="component" value="Unassembled WGS sequence"/>
</dbReference>
<evidence type="ECO:0000256" key="1">
    <source>
        <dbReference type="ARBA" id="ARBA00004370"/>
    </source>
</evidence>
<keyword evidence="6 9" id="KW-0472">Membrane</keyword>
<dbReference type="EMBL" id="QURR01000001">
    <property type="protein sequence ID" value="RGE46911.1"/>
    <property type="molecule type" value="Genomic_DNA"/>
</dbReference>
<evidence type="ECO:0000256" key="6">
    <source>
        <dbReference type="ARBA" id="ARBA00023136"/>
    </source>
</evidence>
<comment type="caution">
    <text evidence="10">The sequence shown here is derived from an EMBL/GenBank/DDBJ whole genome shotgun (WGS) entry which is preliminary data.</text>
</comment>
<proteinExistence type="inferred from homology"/>
<evidence type="ECO:0000256" key="7">
    <source>
        <dbReference type="ARBA" id="ARBA00023139"/>
    </source>
</evidence>
<evidence type="ECO:0000313" key="11">
    <source>
        <dbReference type="Proteomes" id="UP000261948"/>
    </source>
</evidence>
<dbReference type="PROSITE" id="PS51257">
    <property type="entry name" value="PROKAR_LIPOPROTEIN"/>
    <property type="match status" value="1"/>
</dbReference>
<evidence type="ECO:0000256" key="5">
    <source>
        <dbReference type="ARBA" id="ARBA00022729"/>
    </source>
</evidence>
<comment type="similarity">
    <text evidence="2 9">Belongs to the outer membrane factor (OMF) (TC 1.B.17) family.</text>
</comment>
<feature type="signal peptide" evidence="9">
    <location>
        <begin position="1"/>
        <end position="31"/>
    </location>
</feature>
<evidence type="ECO:0000256" key="8">
    <source>
        <dbReference type="ARBA" id="ARBA00023288"/>
    </source>
</evidence>
<dbReference type="GO" id="GO:0015562">
    <property type="term" value="F:efflux transmembrane transporter activity"/>
    <property type="evidence" value="ECO:0007669"/>
    <property type="project" value="InterPro"/>
</dbReference>
<reference evidence="10 11" key="1">
    <citation type="submission" date="2018-08" db="EMBL/GenBank/DDBJ databases">
        <title>Comamonas testosteroni strain SWCO2.</title>
        <authorList>
            <person name="Jiang N."/>
            <person name="Zhang X.Z."/>
        </authorList>
    </citation>
    <scope>NUCLEOTIDE SEQUENCE [LARGE SCALE GENOMIC DNA]</scope>
    <source>
        <strain evidence="10 11">SWCO2</strain>
    </source>
</reference>
<keyword evidence="3 9" id="KW-1134">Transmembrane beta strand</keyword>
<dbReference type="GO" id="GO:0005886">
    <property type="term" value="C:plasma membrane"/>
    <property type="evidence" value="ECO:0007669"/>
    <property type="project" value="UniProtKB-SubCell"/>
</dbReference>
<dbReference type="PANTHER" id="PTHR30203:SF20">
    <property type="entry name" value="MULTIDRUG RESISTANCE OUTER MEMBRANE PROTEIN MDTP-RELATED"/>
    <property type="match status" value="1"/>
</dbReference>
<comment type="subcellular location">
    <subcellularLocation>
        <location evidence="9">Cell membrane</location>
        <topology evidence="9">Lipid-anchor</topology>
    </subcellularLocation>
    <subcellularLocation>
        <location evidence="1">Membrane</location>
    </subcellularLocation>
</comment>
<dbReference type="OrthoDB" id="9770517at2"/>
<keyword evidence="11" id="KW-1185">Reference proteome</keyword>
<dbReference type="SUPFAM" id="SSF56954">
    <property type="entry name" value="Outer membrane efflux proteins (OEP)"/>
    <property type="match status" value="1"/>
</dbReference>
<gene>
    <name evidence="10" type="ORF">DZC30_00385</name>
</gene>
<accession>A0A373FRW3</accession>
<name>A0A373FRW3_COMTE</name>
<dbReference type="NCBIfam" id="TIGR01845">
    <property type="entry name" value="outer_NodT"/>
    <property type="match status" value="1"/>
</dbReference>
<evidence type="ECO:0000256" key="9">
    <source>
        <dbReference type="RuleBase" id="RU362097"/>
    </source>
</evidence>
<organism evidence="10 11">
    <name type="scientific">Comamonas testosteroni</name>
    <name type="common">Pseudomonas testosteroni</name>
    <dbReference type="NCBI Taxonomy" id="285"/>
    <lineage>
        <taxon>Bacteria</taxon>
        <taxon>Pseudomonadati</taxon>
        <taxon>Pseudomonadota</taxon>
        <taxon>Betaproteobacteria</taxon>
        <taxon>Burkholderiales</taxon>
        <taxon>Comamonadaceae</taxon>
        <taxon>Comamonas</taxon>
    </lineage>
</organism>
<dbReference type="PANTHER" id="PTHR30203">
    <property type="entry name" value="OUTER MEMBRANE CATION EFFLUX PROTEIN"/>
    <property type="match status" value="1"/>
</dbReference>
<dbReference type="InterPro" id="IPR003423">
    <property type="entry name" value="OMP_efflux"/>
</dbReference>
<protein>
    <submittedName>
        <fullName evidence="10">RND transporter</fullName>
    </submittedName>
</protein>
<dbReference type="Pfam" id="PF02321">
    <property type="entry name" value="OEP"/>
    <property type="match status" value="2"/>
</dbReference>
<feature type="chain" id="PRO_5016477417" evidence="9">
    <location>
        <begin position="32"/>
        <end position="498"/>
    </location>
</feature>
<evidence type="ECO:0000256" key="3">
    <source>
        <dbReference type="ARBA" id="ARBA00022452"/>
    </source>
</evidence>
<keyword evidence="4 9" id="KW-0812">Transmembrane</keyword>
<keyword evidence="5 9" id="KW-0732">Signal</keyword>
<dbReference type="Gene3D" id="1.20.1600.10">
    <property type="entry name" value="Outer membrane efflux proteins (OEP)"/>
    <property type="match status" value="1"/>
</dbReference>
<sequence length="498" mass="52416">MTTCTSRNTGTAAVRKPLGAASALLAALVLAGCASQGPQHQPLAQLNGSELGLAAHSTGSAADATDATALASGQWWTGLGDARLNQLIDQALAGNPSLAASNARFEKAAALATASSTASDIRGTLGADGTRQRYTANGMIPYPIAGHVYNSGNVQAGVSWSPDFFGKHAADLESALGQARAARADSAAASTQLAAQVARSYVALARLIAQKEVAQRTLAQRQSLLNLSEQRTRAGLDSQVELTQAQAAMPDARTQIEMLDEQISLARRTIAVLCAQAPDAQNALSPKLAGLRIQPVPQVLGTDLLGRRPDVVAARWRVEAATRSIDSAKADFYPDVNLTAFIGLNAIGFDNIFQASSRQMGVTPALRLPIFDGKRLRAQLRGKQADLDTAIAQYNGVVLDAVKQAGDSITSVQSLQRQQVLQQESLAKAERAYDFAVQRYRAGLGNQITVLNTETQMITQRRLAVDLQARELDTRVALAAALGGGWSDDTAGVQVSSK</sequence>